<evidence type="ECO:0000313" key="5">
    <source>
        <dbReference type="Proteomes" id="UP000245444"/>
    </source>
</evidence>
<accession>A0A2U8WKU4</accession>
<proteinExistence type="predicted"/>
<dbReference type="PANTHER" id="PTHR11365">
    <property type="entry name" value="5-OXOPROLINASE RELATED"/>
    <property type="match status" value="1"/>
</dbReference>
<evidence type="ECO:0000259" key="2">
    <source>
        <dbReference type="Pfam" id="PF05378"/>
    </source>
</evidence>
<evidence type="ECO:0000259" key="1">
    <source>
        <dbReference type="Pfam" id="PF01968"/>
    </source>
</evidence>
<dbReference type="Pfam" id="PF01968">
    <property type="entry name" value="Hydantoinase_A"/>
    <property type="match status" value="1"/>
</dbReference>
<dbReference type="KEGG" id="mtea:DK419_06580"/>
<organism evidence="4 5">
    <name type="scientific">Methylobacterium terrae</name>
    <dbReference type="NCBI Taxonomy" id="2202827"/>
    <lineage>
        <taxon>Bacteria</taxon>
        <taxon>Pseudomonadati</taxon>
        <taxon>Pseudomonadota</taxon>
        <taxon>Alphaproteobacteria</taxon>
        <taxon>Hyphomicrobiales</taxon>
        <taxon>Methylobacteriaceae</taxon>
        <taxon>Methylobacterium</taxon>
    </lineage>
</organism>
<dbReference type="InterPro" id="IPR045079">
    <property type="entry name" value="Oxoprolinase-like"/>
</dbReference>
<dbReference type="RefSeq" id="WP_109958376.1">
    <property type="nucleotide sequence ID" value="NZ_CP029553.1"/>
</dbReference>
<reference evidence="4 5" key="1">
    <citation type="submission" date="2018-05" db="EMBL/GenBank/DDBJ databases">
        <title>Complete Genome Sequence of Methylobacterium sp. 17Sr1-28.</title>
        <authorList>
            <person name="Srinivasan S."/>
        </authorList>
    </citation>
    <scope>NUCLEOTIDE SEQUENCE [LARGE SCALE GENOMIC DNA]</scope>
    <source>
        <strain evidence="4 5">17Sr1-28</strain>
    </source>
</reference>
<dbReference type="PANTHER" id="PTHR11365:SF23">
    <property type="entry name" value="HYPOTHETICAL 5-OXOPROLINASE (EUROFUNG)-RELATED"/>
    <property type="match status" value="1"/>
</dbReference>
<name>A0A2U8WKU4_9HYPH</name>
<gene>
    <name evidence="4" type="ORF">DK419_06580</name>
</gene>
<dbReference type="GO" id="GO:0005829">
    <property type="term" value="C:cytosol"/>
    <property type="evidence" value="ECO:0007669"/>
    <property type="project" value="TreeGrafter"/>
</dbReference>
<keyword evidence="5" id="KW-1185">Reference proteome</keyword>
<feature type="domain" description="Acetophenone carboxylase-like C-terminal" evidence="3">
    <location>
        <begin position="505"/>
        <end position="670"/>
    </location>
</feature>
<evidence type="ECO:0000259" key="3">
    <source>
        <dbReference type="Pfam" id="PF19278"/>
    </source>
</evidence>
<feature type="domain" description="Hydantoinase/oxoprolinase N-terminal" evidence="2">
    <location>
        <begin position="6"/>
        <end position="179"/>
    </location>
</feature>
<sequence>MRRVAGIDVGGTFTDLLLTEADRSGVRVRLAKVPTTIRNQAEGVIAAIRAAEVTPADLDLVIHGTTATTNAVLERKTAKVGLITTEGFRDVLELGRRTRPKPYGLFGTFEPLIPREWRREVPERVMADGAVRTPLDETAVAEAVRDLLAEGCEALVIHFLHAYANPEHELRAGAIARAIWPNPYVTLGHALLSEFREYERGTTASVNAAVQPILDRYVRRLQDELRAKGFARDLLVMNGNGGTVPAGLVVEAAAKTVMSGPASGVMAAAATLAQSGLTNAITYDMGGTSTDVALIAGGVPEVSAELTIDYGLPIHLPMVDVHTVGAGGGSIASVDRAGMLRVGPESAGSEPGPIGYGRGGTRPTITDANLVLGRLDPGRLTAVRAGVSLDAIREAFARDLAGPLGMSVEEAAEAVIRLGNVHMTGAIRMVSLSRGYDPRDFVLFAFGGAGPLHAVALARELGIPEVLVPARPGLTNALGCLVADLRQDRVRTLNRPLDGLDMADLRTVLEEQAADALAMVAEEQAEIEETTVTYGADMQFRGQTHLIRVALPSPEIDRATLQELFEAAYFRRFQVRLPEIRAVLVNLVTSVIGRRKPFPLAALIDARGRTDLAGARLGTRPVYAGGAWHEAAIYAREALPLGAEIPGPAVIQQLDATTVIEPGAAARVDAIGNLRIRV</sequence>
<dbReference type="AlphaFoldDB" id="A0A2U8WKU4"/>
<protein>
    <submittedName>
        <fullName evidence="4">Hydantoinase</fullName>
    </submittedName>
</protein>
<dbReference type="InterPro" id="IPR049517">
    <property type="entry name" value="ACX-like_C"/>
</dbReference>
<dbReference type="GO" id="GO:0006749">
    <property type="term" value="P:glutathione metabolic process"/>
    <property type="evidence" value="ECO:0007669"/>
    <property type="project" value="TreeGrafter"/>
</dbReference>
<dbReference type="SUPFAM" id="SSF53067">
    <property type="entry name" value="Actin-like ATPase domain"/>
    <property type="match status" value="1"/>
</dbReference>
<dbReference type="InterPro" id="IPR002821">
    <property type="entry name" value="Hydantoinase_A"/>
</dbReference>
<dbReference type="Pfam" id="PF05378">
    <property type="entry name" value="Hydant_A_N"/>
    <property type="match status" value="1"/>
</dbReference>
<dbReference type="GO" id="GO:0017168">
    <property type="term" value="F:5-oxoprolinase (ATP-hydrolyzing) activity"/>
    <property type="evidence" value="ECO:0007669"/>
    <property type="project" value="TreeGrafter"/>
</dbReference>
<evidence type="ECO:0000313" key="4">
    <source>
        <dbReference type="EMBL" id="AWN46020.1"/>
    </source>
</evidence>
<dbReference type="EMBL" id="CP029553">
    <property type="protein sequence ID" value="AWN46020.1"/>
    <property type="molecule type" value="Genomic_DNA"/>
</dbReference>
<dbReference type="Proteomes" id="UP000245444">
    <property type="component" value="Chromosome"/>
</dbReference>
<dbReference type="InterPro" id="IPR008040">
    <property type="entry name" value="Hydant_A_N"/>
</dbReference>
<feature type="domain" description="Hydantoinase A/oxoprolinase" evidence="1">
    <location>
        <begin position="200"/>
        <end position="488"/>
    </location>
</feature>
<dbReference type="InterPro" id="IPR043129">
    <property type="entry name" value="ATPase_NBD"/>
</dbReference>
<dbReference type="OrthoDB" id="9759608at2"/>
<dbReference type="Pfam" id="PF19278">
    <property type="entry name" value="Hydant_A_C"/>
    <property type="match status" value="1"/>
</dbReference>